<dbReference type="SUPFAM" id="SSF51445">
    <property type="entry name" value="(Trans)glycosidases"/>
    <property type="match status" value="1"/>
</dbReference>
<dbReference type="PANTHER" id="PTHR42976">
    <property type="entry name" value="BIFUNCTIONAL CHITINASE/LYSOZYME-RELATED"/>
    <property type="match status" value="1"/>
</dbReference>
<dbReference type="EMBL" id="SJKC01000001">
    <property type="protein sequence ID" value="TCC42370.1"/>
    <property type="molecule type" value="Genomic_DNA"/>
</dbReference>
<evidence type="ECO:0000259" key="2">
    <source>
        <dbReference type="PROSITE" id="PS51910"/>
    </source>
</evidence>
<reference evidence="3 4" key="1">
    <citation type="submission" date="2019-02" db="EMBL/GenBank/DDBJ databases">
        <title>Kribbella capetownensis sp. nov. and Kribbella speibonae sp. nov., isolated from soil.</title>
        <authorList>
            <person name="Curtis S.M."/>
            <person name="Norton I."/>
            <person name="Everest G.J."/>
            <person name="Meyers P.R."/>
        </authorList>
    </citation>
    <scope>NUCLEOTIDE SEQUENCE [LARGE SCALE GENOMIC DNA]</scope>
    <source>
        <strain evidence="3 4">YM55</strain>
    </source>
</reference>
<feature type="signal peptide" evidence="1">
    <location>
        <begin position="1"/>
        <end position="26"/>
    </location>
</feature>
<dbReference type="PROSITE" id="PS50231">
    <property type="entry name" value="RICIN_B_LECTIN"/>
    <property type="match status" value="1"/>
</dbReference>
<dbReference type="SMART" id="SM00458">
    <property type="entry name" value="RICIN"/>
    <property type="match status" value="1"/>
</dbReference>
<dbReference type="RefSeq" id="WP_131496287.1">
    <property type="nucleotide sequence ID" value="NZ_SJKC01000001.1"/>
</dbReference>
<keyword evidence="1" id="KW-0732">Signal</keyword>
<comment type="caution">
    <text evidence="3">The sequence shown here is derived from an EMBL/GenBank/DDBJ whole genome shotgun (WGS) entry which is preliminary data.</text>
</comment>
<sequence>MKRVTAAAAALVLAGGLLLTASPAQAATGTITGLAGKCADVAGANSADGTAVQLYDCNGTSAQQWSRSSDGTLRALGKCLDVSGGSVANGAKVQLWTCNGSAAQQWTYTSGRDLVNPQANKCLDVTGNNSANSTPLQLWSCTGAANQKWNVPAADDGPPPAGGAPMAAAPYLYQGWGSPPNPATVMNATGVKWFTMAFILSNGYCNPQWDGNRPLTGGVDQQAINTIRSNGGDVVVSVGGWSGNKLGESCGSAGELAAAYQKVINALSLKAFDVDIEATEFSNATVRQRVIDALKIVEQNNPGIATYLTFGTTTSGPDGNGQDLIQRGANSGLNLDGWVIMPFDFGGGSTNMGTLTRQAADGLKNRVKAAYGLTDDAAYRKIGISSMNGLTDVAGERVNLSDFESMLSYASEHHLARFTFWSVNRDRPCTGGGADTCSGVPQNAWDFSKVIGRYRG</sequence>
<dbReference type="Gene3D" id="2.80.10.50">
    <property type="match status" value="2"/>
</dbReference>
<organism evidence="3 4">
    <name type="scientific">Kribbella speibonae</name>
    <dbReference type="NCBI Taxonomy" id="1572660"/>
    <lineage>
        <taxon>Bacteria</taxon>
        <taxon>Bacillati</taxon>
        <taxon>Actinomycetota</taxon>
        <taxon>Actinomycetes</taxon>
        <taxon>Propionibacteriales</taxon>
        <taxon>Kribbellaceae</taxon>
        <taxon>Kribbella</taxon>
    </lineage>
</organism>
<dbReference type="InterPro" id="IPR035992">
    <property type="entry name" value="Ricin_B-like_lectins"/>
</dbReference>
<dbReference type="InterPro" id="IPR052750">
    <property type="entry name" value="GH18_Chitinase"/>
</dbReference>
<dbReference type="AlphaFoldDB" id="A0A4R0J9G3"/>
<dbReference type="PANTHER" id="PTHR42976:SF1">
    <property type="entry name" value="GH18 DOMAIN-CONTAINING PROTEIN-RELATED"/>
    <property type="match status" value="1"/>
</dbReference>
<dbReference type="InterPro" id="IPR000772">
    <property type="entry name" value="Ricin_B_lectin"/>
</dbReference>
<dbReference type="InterPro" id="IPR017853">
    <property type="entry name" value="GH"/>
</dbReference>
<dbReference type="Proteomes" id="UP000294225">
    <property type="component" value="Unassembled WGS sequence"/>
</dbReference>
<gene>
    <name evidence="3" type="ORF">E0H92_12360</name>
</gene>
<feature type="domain" description="GH18" evidence="2">
    <location>
        <begin position="165"/>
        <end position="456"/>
    </location>
</feature>
<dbReference type="InterPro" id="IPR001223">
    <property type="entry name" value="Glyco_hydro18_cat"/>
</dbReference>
<feature type="chain" id="PRO_5020559433" evidence="1">
    <location>
        <begin position="27"/>
        <end position="456"/>
    </location>
</feature>
<dbReference type="CDD" id="cd06543">
    <property type="entry name" value="GH18_PF-ChiA-like"/>
    <property type="match status" value="1"/>
</dbReference>
<evidence type="ECO:0000256" key="1">
    <source>
        <dbReference type="SAM" id="SignalP"/>
    </source>
</evidence>
<dbReference type="GO" id="GO:0005975">
    <property type="term" value="P:carbohydrate metabolic process"/>
    <property type="evidence" value="ECO:0007669"/>
    <property type="project" value="InterPro"/>
</dbReference>
<dbReference type="Gene3D" id="3.20.20.80">
    <property type="entry name" value="Glycosidases"/>
    <property type="match status" value="1"/>
</dbReference>
<dbReference type="PROSITE" id="PS51910">
    <property type="entry name" value="GH18_2"/>
    <property type="match status" value="1"/>
</dbReference>
<evidence type="ECO:0000313" key="3">
    <source>
        <dbReference type="EMBL" id="TCC42370.1"/>
    </source>
</evidence>
<dbReference type="SUPFAM" id="SSF50370">
    <property type="entry name" value="Ricin B-like lectins"/>
    <property type="match status" value="1"/>
</dbReference>
<accession>A0A4R0J9G3</accession>
<name>A0A4R0J9G3_9ACTN</name>
<proteinExistence type="predicted"/>
<dbReference type="Pfam" id="PF00652">
    <property type="entry name" value="Ricin_B_lectin"/>
    <property type="match status" value="1"/>
</dbReference>
<protein>
    <submittedName>
        <fullName evidence="3">Chitinase</fullName>
    </submittedName>
</protein>
<evidence type="ECO:0000313" key="4">
    <source>
        <dbReference type="Proteomes" id="UP000294225"/>
    </source>
</evidence>